<evidence type="ECO:0000313" key="2">
    <source>
        <dbReference type="Proteomes" id="UP000235965"/>
    </source>
</evidence>
<organism evidence="1 2">
    <name type="scientific">Cryptotermes secundus</name>
    <dbReference type="NCBI Taxonomy" id="105785"/>
    <lineage>
        <taxon>Eukaryota</taxon>
        <taxon>Metazoa</taxon>
        <taxon>Ecdysozoa</taxon>
        <taxon>Arthropoda</taxon>
        <taxon>Hexapoda</taxon>
        <taxon>Insecta</taxon>
        <taxon>Pterygota</taxon>
        <taxon>Neoptera</taxon>
        <taxon>Polyneoptera</taxon>
        <taxon>Dictyoptera</taxon>
        <taxon>Blattodea</taxon>
        <taxon>Blattoidea</taxon>
        <taxon>Termitoidae</taxon>
        <taxon>Kalotermitidae</taxon>
        <taxon>Cryptotermitinae</taxon>
        <taxon>Cryptotermes</taxon>
    </lineage>
</organism>
<accession>A0A2J7RPB0</accession>
<dbReference type="Proteomes" id="UP000235965">
    <property type="component" value="Unassembled WGS sequence"/>
</dbReference>
<protein>
    <submittedName>
        <fullName evidence="1">Uncharacterized protein</fullName>
    </submittedName>
</protein>
<proteinExistence type="predicted"/>
<sequence>MYARYFLWRQNNPGVNYSPNRISRGGSVSRGNVMQALRQGKVQRSEGTSRLQDWNMKCKDLESSRQIGEFENGNAEE</sequence>
<name>A0A2J7RPB0_9NEOP</name>
<evidence type="ECO:0000313" key="1">
    <source>
        <dbReference type="EMBL" id="PNF42664.1"/>
    </source>
</evidence>
<comment type="caution">
    <text evidence="1">The sequence shown here is derived from an EMBL/GenBank/DDBJ whole genome shotgun (WGS) entry which is preliminary data.</text>
</comment>
<reference evidence="1 2" key="1">
    <citation type="submission" date="2017-12" db="EMBL/GenBank/DDBJ databases">
        <title>Hemimetabolous genomes reveal molecular basis of termite eusociality.</title>
        <authorList>
            <person name="Harrison M.C."/>
            <person name="Jongepier E."/>
            <person name="Robertson H.M."/>
            <person name="Arning N."/>
            <person name="Bitard-Feildel T."/>
            <person name="Chao H."/>
            <person name="Childers C.P."/>
            <person name="Dinh H."/>
            <person name="Doddapaneni H."/>
            <person name="Dugan S."/>
            <person name="Gowin J."/>
            <person name="Greiner C."/>
            <person name="Han Y."/>
            <person name="Hu H."/>
            <person name="Hughes D.S.T."/>
            <person name="Huylmans A.-K."/>
            <person name="Kemena C."/>
            <person name="Kremer L.P.M."/>
            <person name="Lee S.L."/>
            <person name="Lopez-Ezquerra A."/>
            <person name="Mallet L."/>
            <person name="Monroy-Kuhn J.M."/>
            <person name="Moser A."/>
            <person name="Murali S.C."/>
            <person name="Muzny D.M."/>
            <person name="Otani S."/>
            <person name="Piulachs M.-D."/>
            <person name="Poelchau M."/>
            <person name="Qu J."/>
            <person name="Schaub F."/>
            <person name="Wada-Katsumata A."/>
            <person name="Worley K.C."/>
            <person name="Xie Q."/>
            <person name="Ylla G."/>
            <person name="Poulsen M."/>
            <person name="Gibbs R.A."/>
            <person name="Schal C."/>
            <person name="Richards S."/>
            <person name="Belles X."/>
            <person name="Korb J."/>
            <person name="Bornberg-Bauer E."/>
        </authorList>
    </citation>
    <scope>NUCLEOTIDE SEQUENCE [LARGE SCALE GENOMIC DNA]</scope>
    <source>
        <tissue evidence="1">Whole body</tissue>
    </source>
</reference>
<dbReference type="EMBL" id="NEVH01001403">
    <property type="protein sequence ID" value="PNF42664.1"/>
    <property type="molecule type" value="Genomic_DNA"/>
</dbReference>
<keyword evidence="2" id="KW-1185">Reference proteome</keyword>
<dbReference type="InParanoid" id="A0A2J7RPB0"/>
<gene>
    <name evidence="1" type="ORF">B7P43_G17960</name>
</gene>
<dbReference type="AlphaFoldDB" id="A0A2J7RPB0"/>